<dbReference type="GO" id="GO:0016891">
    <property type="term" value="F:RNA endonuclease activity producing 5'-phosphomonoesters, hydrolytic mechanism"/>
    <property type="evidence" value="ECO:0007669"/>
    <property type="project" value="InterPro"/>
</dbReference>
<comment type="caution">
    <text evidence="3">The sequence shown here is derived from an EMBL/GenBank/DDBJ whole genome shotgun (WGS) entry which is preliminary data.</text>
</comment>
<dbReference type="PANTHER" id="PTHR23308">
    <property type="entry name" value="NUCLEAR INHIBITOR OF PROTEIN PHOSPHATASE-1"/>
    <property type="match status" value="1"/>
</dbReference>
<feature type="domain" description="FHA" evidence="2">
    <location>
        <begin position="141"/>
        <end position="218"/>
    </location>
</feature>
<feature type="compositionally biased region" description="Polar residues" evidence="1">
    <location>
        <begin position="35"/>
        <end position="47"/>
    </location>
</feature>
<proteinExistence type="predicted"/>
<reference evidence="3" key="2">
    <citation type="journal article" date="2023" name="Infect Dis Poverty">
        <title>Chromosome-scale genome of the human blood fluke Schistosoma mekongi and its implications for public health.</title>
        <authorList>
            <person name="Zhou M."/>
            <person name="Xu L."/>
            <person name="Xu D."/>
            <person name="Chen W."/>
            <person name="Khan J."/>
            <person name="Hu Y."/>
            <person name="Huang H."/>
            <person name="Wei H."/>
            <person name="Zhang Y."/>
            <person name="Chusongsang P."/>
            <person name="Tanasarnprasert K."/>
            <person name="Hu X."/>
            <person name="Limpanont Y."/>
            <person name="Lv Z."/>
        </authorList>
    </citation>
    <scope>NUCLEOTIDE SEQUENCE</scope>
    <source>
        <strain evidence="3">LV_2022a</strain>
    </source>
</reference>
<name>A0AAE2D7R6_SCHME</name>
<dbReference type="CDD" id="cd19856">
    <property type="entry name" value="DSRM_Kanadaptin"/>
    <property type="match status" value="1"/>
</dbReference>
<sequence length="827" mass="92239">MEVDILNSPPSHQSTTEMTSECENTIPKDVEKHTSQTMDTSESTTAVCSDGNPSEEEVCPNSDALSDLDVKKPEDNFTTTTTFASNIYCPPSWALQCPPSLNYKLEVVKNGLQLSECTVNLSSSLSDNTSLESSSEGLSYCLFGRQPQLNYSSSNNSHVTGQCSVLAHPSISRLHAVLQYGKPPHAIGNVPQYENDTTGWYLKDLESTHGTFVNKRRLPPGRFVRIRVGYVLRFGGSTRLHILQGPDEDVEQQTTQSWSDLKKSHEMRKMINLETGRNSLSAQNSGTVKLECDWGMSLEDTVAEPIPTLLQSGACLSHEKLYRDDPKRALNTYFEREGIDPVPQYEFVEAPFGKQHCRIELPLSSGTVTAEAAVSGKRKEAVVACALEACQLLDRLGEFDPDKDRSATSKYTRSRAYWEDRDYYSSDEDTYVDRTGAVEKKRLNRMRQLGVEDETKTNELFNDDNAKNHLKNKKRISQDATTISVLSELEKIGEEIVSIEEELQAIDQVFSSKEANPSQLDELEAYMNGLKTSSSKRAQRSKLKARLILLRQTELQLFHRAGLSKLVGKTRRHINGQQNDNNSEYISSSDAAAAVRAARQRLSVDSGQCDENNQITTTSEQKIKNTRADRNALKRSLQSHARTLYVSQKKIEVDKPFEVENDDDDDNVIEDNSGDMNNYKEQHLSQQIELINACELNEMGAIPIPQSNLTKSPDSRPRSTSPILTTTNKKIVDSSSLDIVNDSNIAAGNDEEGEEGEKVVETSISVNMNKQPIRILGPTLPQKLNNQSVKRETEACTVNDPDDYVEWFPPSDQAGDGITSLNAKYGY</sequence>
<dbReference type="Pfam" id="PF00498">
    <property type="entry name" value="FHA"/>
    <property type="match status" value="1"/>
</dbReference>
<dbReference type="EMBL" id="JALJAT010000002">
    <property type="protein sequence ID" value="KAK4473215.1"/>
    <property type="molecule type" value="Genomic_DNA"/>
</dbReference>
<feature type="compositionally biased region" description="Polar residues" evidence="1">
    <location>
        <begin position="8"/>
        <end position="23"/>
    </location>
</feature>
<feature type="region of interest" description="Disordered" evidence="1">
    <location>
        <begin position="706"/>
        <end position="725"/>
    </location>
</feature>
<dbReference type="InterPro" id="IPR005034">
    <property type="entry name" value="Dicer_dimerisation"/>
</dbReference>
<organism evidence="3 4">
    <name type="scientific">Schistosoma mekongi</name>
    <name type="common">Parasitic worm</name>
    <dbReference type="NCBI Taxonomy" id="38744"/>
    <lineage>
        <taxon>Eukaryota</taxon>
        <taxon>Metazoa</taxon>
        <taxon>Spiralia</taxon>
        <taxon>Lophotrochozoa</taxon>
        <taxon>Platyhelminthes</taxon>
        <taxon>Trematoda</taxon>
        <taxon>Digenea</taxon>
        <taxon>Strigeidida</taxon>
        <taxon>Schistosomatoidea</taxon>
        <taxon>Schistosomatidae</taxon>
        <taxon>Schistosoma</taxon>
    </lineage>
</organism>
<evidence type="ECO:0000313" key="3">
    <source>
        <dbReference type="EMBL" id="KAK4473215.1"/>
    </source>
</evidence>
<gene>
    <name evidence="3" type="ORF">MN116_004390</name>
</gene>
<dbReference type="Proteomes" id="UP001292079">
    <property type="component" value="Unassembled WGS sequence"/>
</dbReference>
<evidence type="ECO:0000259" key="2">
    <source>
        <dbReference type="PROSITE" id="PS50006"/>
    </source>
</evidence>
<evidence type="ECO:0000313" key="4">
    <source>
        <dbReference type="Proteomes" id="UP001292079"/>
    </source>
</evidence>
<dbReference type="PROSITE" id="PS50006">
    <property type="entry name" value="FHA_DOMAIN"/>
    <property type="match status" value="1"/>
</dbReference>
<dbReference type="InterPro" id="IPR000253">
    <property type="entry name" value="FHA_dom"/>
</dbReference>
<protein>
    <recommendedName>
        <fullName evidence="2">FHA domain-containing protein</fullName>
    </recommendedName>
</protein>
<evidence type="ECO:0000256" key="1">
    <source>
        <dbReference type="SAM" id="MobiDB-lite"/>
    </source>
</evidence>
<dbReference type="InterPro" id="IPR050923">
    <property type="entry name" value="Cell_Proc_Reg/RNA_Proc"/>
</dbReference>
<dbReference type="AlphaFoldDB" id="A0AAE2D7R6"/>
<keyword evidence="4" id="KW-1185">Reference proteome</keyword>
<feature type="region of interest" description="Disordered" evidence="1">
    <location>
        <begin position="1"/>
        <end position="59"/>
    </location>
</feature>
<dbReference type="SUPFAM" id="SSF49879">
    <property type="entry name" value="SMAD/FHA domain"/>
    <property type="match status" value="1"/>
</dbReference>
<accession>A0AAE2D7R6</accession>
<dbReference type="SMART" id="SM00240">
    <property type="entry name" value="FHA"/>
    <property type="match status" value="1"/>
</dbReference>
<dbReference type="Pfam" id="PF03368">
    <property type="entry name" value="Dicer_dimer"/>
    <property type="match status" value="1"/>
</dbReference>
<dbReference type="InterPro" id="IPR008984">
    <property type="entry name" value="SMAD_FHA_dom_sf"/>
</dbReference>
<dbReference type="Gene3D" id="2.60.200.20">
    <property type="match status" value="1"/>
</dbReference>
<reference evidence="3" key="1">
    <citation type="submission" date="2022-04" db="EMBL/GenBank/DDBJ databases">
        <authorList>
            <person name="Xu L."/>
            <person name="Lv Z."/>
        </authorList>
    </citation>
    <scope>NUCLEOTIDE SEQUENCE</scope>
    <source>
        <strain evidence="3">LV_2022a</strain>
    </source>
</reference>